<dbReference type="AlphaFoldDB" id="A0A3E2BNV4"/>
<accession>A0A3E2BNV4</accession>
<gene>
    <name evidence="1" type="ORF">OP8BY_1572</name>
</gene>
<comment type="caution">
    <text evidence="1">The sequence shown here is derived from an EMBL/GenBank/DDBJ whole genome shotgun (WGS) entry which is preliminary data.</text>
</comment>
<evidence type="ECO:0000313" key="1">
    <source>
        <dbReference type="EMBL" id="RFT16394.1"/>
    </source>
</evidence>
<dbReference type="EMBL" id="QUAH01000003">
    <property type="protein sequence ID" value="RFT16394.1"/>
    <property type="molecule type" value="Genomic_DNA"/>
</dbReference>
<protein>
    <submittedName>
        <fullName evidence="1">Uncharacterized protein</fullName>
    </submittedName>
</protein>
<reference evidence="1 2" key="1">
    <citation type="submission" date="2018-08" db="EMBL/GenBank/DDBJ databases">
        <title>Genome analysis of the thermophilic bacterium of the candidate phylum Aminicenantes from deep subsurface aquifer revealed its physiology and ecological role.</title>
        <authorList>
            <person name="Kadnikov V.V."/>
            <person name="Mardanov A.V."/>
            <person name="Beletsky A.V."/>
            <person name="Karnachuk O.V."/>
            <person name="Ravin N.V."/>
        </authorList>
    </citation>
    <scope>NUCLEOTIDE SEQUENCE [LARGE SCALE GENOMIC DNA]</scope>
    <source>
        <strain evidence="1">BY38</strain>
    </source>
</reference>
<name>A0A3E2BNV4_9BACT</name>
<sequence length="44" mass="4745">MVAACIIQKGRVCFPRISPYSLNRPGPDRLIITSGQDRAMAPGS</sequence>
<proteinExistence type="predicted"/>
<dbReference type="Proteomes" id="UP000257323">
    <property type="component" value="Unassembled WGS sequence"/>
</dbReference>
<evidence type="ECO:0000313" key="2">
    <source>
        <dbReference type="Proteomes" id="UP000257323"/>
    </source>
</evidence>
<organism evidence="1 2">
    <name type="scientific">Candidatus Saccharicenans subterraneus</name>
    <dbReference type="NCBI Taxonomy" id="2508984"/>
    <lineage>
        <taxon>Bacteria</taxon>
        <taxon>Candidatus Aminicenantota</taxon>
        <taxon>Candidatus Aminicenantia</taxon>
        <taxon>Candidatus Aminicenantales</taxon>
        <taxon>Candidatus Saccharicenantaceae</taxon>
        <taxon>Candidatus Saccharicenans</taxon>
    </lineage>
</organism>